<proteinExistence type="predicted"/>
<dbReference type="Proteomes" id="UP001574673">
    <property type="component" value="Unassembled WGS sequence"/>
</dbReference>
<dbReference type="InterPro" id="IPR013974">
    <property type="entry name" value="SAF"/>
</dbReference>
<dbReference type="PANTHER" id="PTHR37850:SF3">
    <property type="entry name" value="BLR7815 PROTEIN"/>
    <property type="match status" value="1"/>
</dbReference>
<dbReference type="InterPro" id="IPR048423">
    <property type="entry name" value="DRL_cat"/>
</dbReference>
<dbReference type="EMBL" id="JBEUWX010000001">
    <property type="protein sequence ID" value="MFA9949020.1"/>
    <property type="molecule type" value="Genomic_DNA"/>
</dbReference>
<evidence type="ECO:0000313" key="3">
    <source>
        <dbReference type="Proteomes" id="UP001574673"/>
    </source>
</evidence>
<gene>
    <name evidence="2" type="ORF">ABCS64_01535</name>
</gene>
<evidence type="ECO:0000259" key="1">
    <source>
        <dbReference type="SMART" id="SM00858"/>
    </source>
</evidence>
<dbReference type="SMART" id="SM00858">
    <property type="entry name" value="SAF"/>
    <property type="match status" value="1"/>
</dbReference>
<feature type="domain" description="SAF" evidence="1">
    <location>
        <begin position="373"/>
        <end position="442"/>
    </location>
</feature>
<dbReference type="Pfam" id="PF21135">
    <property type="entry name" value="DRL_cat"/>
    <property type="match status" value="1"/>
</dbReference>
<dbReference type="InterPro" id="IPR036291">
    <property type="entry name" value="NAD(P)-bd_dom_sf"/>
</dbReference>
<sequence length="474" mass="51579">MNYELLFDAAAGKTVALAIIGVAGFNHSLFYYAARSDRLSIRVLCGRNVHKCVAAYRALGIAEERIAVCESYAAGMKAYQAGLFLVFGDALLAMRMPFDVVIEGTGKPEAAAAHVLAAIENGKHVVMVTKESDSVAGPLFARKAREKGVVYSLAEGDQPSLLIGLYTWARTAGLTVLSIGKASEYDFIYDPKTGSICVNGQEIAVPDFDAVWALGEDCRATLARRSQMLSAVRQRAIPDLTEMGIVLNHLEGFAPDVPAFYCPIARAVEIPDLMCAERDGGIFADNGRIDVVNLLRREDEQSLCGGVYVVVACDDEATWRVLKEKGVPVSRNGKTALVYYPAHYLGFEAIFSILSCALLGMPTSTRHPRPRYDVVARVTAPLRRGTVFAAQGHHHEIAGLEGILLPAEPIAGNRQLPFYLADGAQLKCDVRPGQLLTADMLEIPGDPLLWRLRREQDALFFTCEFEGARAPNFP</sequence>
<organism evidence="2 3">
    <name type="scientific">Dentiradicibacter hellwigii</name>
    <dbReference type="NCBI Taxonomy" id="3149053"/>
    <lineage>
        <taxon>Bacteria</taxon>
        <taxon>Pseudomonadati</taxon>
        <taxon>Pseudomonadota</taxon>
        <taxon>Betaproteobacteria</taxon>
        <taxon>Rhodocyclales</taxon>
        <taxon>Rhodocyclaceae</taxon>
        <taxon>Dentiradicibacter</taxon>
    </lineage>
</organism>
<name>A0ABV4UD89_9RHOO</name>
<dbReference type="SUPFAM" id="SSF51735">
    <property type="entry name" value="NAD(P)-binding Rossmann-fold domains"/>
    <property type="match status" value="1"/>
</dbReference>
<accession>A0ABV4UD89</accession>
<dbReference type="RefSeq" id="WP_418890179.1">
    <property type="nucleotide sequence ID" value="NZ_JBEUWX010000001.1"/>
</dbReference>
<evidence type="ECO:0000313" key="2">
    <source>
        <dbReference type="EMBL" id="MFA9949020.1"/>
    </source>
</evidence>
<dbReference type="Gene3D" id="3.40.50.720">
    <property type="entry name" value="NAD(P)-binding Rossmann-like Domain"/>
    <property type="match status" value="1"/>
</dbReference>
<dbReference type="PANTHER" id="PTHR37850">
    <property type="entry name" value="STRU PROTEIN"/>
    <property type="match status" value="1"/>
</dbReference>
<keyword evidence="3" id="KW-1185">Reference proteome</keyword>
<protein>
    <recommendedName>
        <fullName evidence="1">SAF domain-containing protein</fullName>
    </recommendedName>
</protein>
<comment type="caution">
    <text evidence="2">The sequence shown here is derived from an EMBL/GenBank/DDBJ whole genome shotgun (WGS) entry which is preliminary data.</text>
</comment>
<reference evidence="3" key="1">
    <citation type="submission" date="2024-06" db="EMBL/GenBank/DDBJ databases">
        <title>Radixoralia hellwigii gen. nov., sp nov., isolated from a root canal in the human oral cavity.</title>
        <authorList>
            <person name="Bartsch S."/>
            <person name="Wittmer A."/>
            <person name="Schulz A.-K."/>
            <person name="Neumann-Schaal M."/>
            <person name="Wolf J."/>
            <person name="Gronow S."/>
            <person name="Tennert C."/>
            <person name="Haecker G."/>
            <person name="Cieplik F."/>
            <person name="Al-Ahmad A."/>
        </authorList>
    </citation>
    <scope>NUCLEOTIDE SEQUENCE [LARGE SCALE GENOMIC DNA]</scope>
    <source>
        <strain evidence="3">Wk13</strain>
    </source>
</reference>